<dbReference type="EMBL" id="LCJG01000033">
    <property type="protein sequence ID" value="KKT72569.1"/>
    <property type="molecule type" value="Genomic_DNA"/>
</dbReference>
<evidence type="ECO:0000313" key="2">
    <source>
        <dbReference type="EMBL" id="KKT72569.1"/>
    </source>
</evidence>
<sequence length="484" mass="54372">MSVNSSEIPLPEGYPKESDTYFHSRELIDALSKQLTIPDSFYDVHNSLERSATGKNIQDPQVWLDALTTSEDVKNLHADIEFKNGRQNFRLSTDGIQINGTELNPKAQLLASLITGEAKLRAIQRYMPEAYAAGKGRVKKSIRQIERARKKFALTLDLPAITDLPSLSSSEVPHNFSLKWKHIVPAIVLTSLALQACQPTPVARSLAKESVPPPTPHAETVGTPALFNSTPSYTQLEAATPVEPQLPIPDLVYTGETLEYGTSRQDVIDRIEQNYGVKVICPALNENGEPNQLPAITTFLIIEDSLRSLPPAYLQSSRHPKEILLYQSDLPDLEGGLVANYQNRQLTLTLPTTFDFEEPTLYMYQEIYGSQEALLRAVVIHELTHSFTEAHPELIDDWIIQTGWIKNITADGSIYWSNDFLLQWQIDIDTYNPIEDLAISASIFDANPGYLTSNRQKFFLDHREFSDWQATQRNQANPIPSLFP</sequence>
<reference evidence="2 3" key="1">
    <citation type="journal article" date="2015" name="Nature">
        <title>rRNA introns, odd ribosomes, and small enigmatic genomes across a large radiation of phyla.</title>
        <authorList>
            <person name="Brown C.T."/>
            <person name="Hug L.A."/>
            <person name="Thomas B.C."/>
            <person name="Sharon I."/>
            <person name="Castelle C.J."/>
            <person name="Singh A."/>
            <person name="Wilkins M.J."/>
            <person name="Williams K.H."/>
            <person name="Banfield J.F."/>
        </authorList>
    </citation>
    <scope>NUCLEOTIDE SEQUENCE [LARGE SCALE GENOMIC DNA]</scope>
</reference>
<organism evidence="2 3">
    <name type="scientific">Candidatus Collierbacteria bacterium GW2011_GWB1_44_6</name>
    <dbReference type="NCBI Taxonomy" id="1618384"/>
    <lineage>
        <taxon>Bacteria</taxon>
        <taxon>Candidatus Collieribacteriota</taxon>
    </lineage>
</organism>
<gene>
    <name evidence="2" type="ORF">UW68_C0033G0016</name>
</gene>
<protein>
    <submittedName>
        <fullName evidence="2">Uncharacterized protein</fullName>
    </submittedName>
</protein>
<dbReference type="STRING" id="1618384.UW68_C0033G0016"/>
<name>A0A0G1MKN1_9BACT</name>
<comment type="caution">
    <text evidence="2">The sequence shown here is derived from an EMBL/GenBank/DDBJ whole genome shotgun (WGS) entry which is preliminary data.</text>
</comment>
<dbReference type="AlphaFoldDB" id="A0A0G1MKN1"/>
<proteinExistence type="predicted"/>
<dbReference type="Proteomes" id="UP000034835">
    <property type="component" value="Unassembled WGS sequence"/>
</dbReference>
<accession>A0A0G1MKN1</accession>
<evidence type="ECO:0000313" key="3">
    <source>
        <dbReference type="Proteomes" id="UP000034835"/>
    </source>
</evidence>
<feature type="region of interest" description="Disordered" evidence="1">
    <location>
        <begin position="206"/>
        <end position="225"/>
    </location>
</feature>
<evidence type="ECO:0000256" key="1">
    <source>
        <dbReference type="SAM" id="MobiDB-lite"/>
    </source>
</evidence>